<dbReference type="GO" id="GO:0005737">
    <property type="term" value="C:cytoplasm"/>
    <property type="evidence" value="ECO:0007669"/>
    <property type="project" value="TreeGrafter"/>
</dbReference>
<feature type="domain" description="Protein kinase" evidence="6">
    <location>
        <begin position="14"/>
        <end position="297"/>
    </location>
</feature>
<sequence>MKLKVDCGNYINELDLHQQLGKGTFATVYRATDNRGKPFAVKISECIDSTTFVTAFQEIQILMSVKHTNIARMYAFDFNQNKAVLVMEYCDGGNLNNRLHFKVVDELKVVWMSQLVEAIQYLHQKKIVHRDLKPENVLLSNDNIKLTDFGISRYFLRKATSKAEENNLSEYIEAYMGTFAGTPYWIAPELFDHIYSEKADIFSLGVLFHAIFVADFILYTNKKYFGTFVMHYGKKVGLGLAMYEQKNHNLKPNFDKINFKFEHNRVIGGIISEMLQYDPNKRISLNDASQKLKNIRIDRNNKRKLDSVGQVPKRSKLNETKEFPNSSYLVSSKNESKFVSSKQTSTPLKNNYYLEGSSALKDRINTQSKNNTRKRQYVDHVSMEKVKEKDSSSFKKKIDPTDIATPSTSDNKYKEKLEKLFNSLPYADTVKTFLKLPHDNWKGISDECCDSMKKNIKCQNEDKKSEPLIDAFGWIVFFAGLWLLFIYSFWSIFFSNLYKLFFS</sequence>
<feature type="binding site" evidence="3">
    <location>
        <position position="42"/>
    </location>
    <ligand>
        <name>ATP</name>
        <dbReference type="ChEBI" id="CHEBI:30616"/>
    </ligand>
</feature>
<keyword evidence="5" id="KW-0472">Membrane</keyword>
<proteinExistence type="predicted"/>
<keyword evidence="8" id="KW-1185">Reference proteome</keyword>
<dbReference type="CDD" id="cd00180">
    <property type="entry name" value="PKc"/>
    <property type="match status" value="1"/>
</dbReference>
<dbReference type="SMART" id="SM00220">
    <property type="entry name" value="S_TKc"/>
    <property type="match status" value="1"/>
</dbReference>
<dbReference type="GO" id="GO:0044773">
    <property type="term" value="P:mitotic DNA damage checkpoint signaling"/>
    <property type="evidence" value="ECO:0007669"/>
    <property type="project" value="TreeGrafter"/>
</dbReference>
<dbReference type="PANTHER" id="PTHR44167:SF24">
    <property type="entry name" value="SERINE_THREONINE-PROTEIN KINASE CHK2"/>
    <property type="match status" value="1"/>
</dbReference>
<dbReference type="InterPro" id="IPR008271">
    <property type="entry name" value="Ser/Thr_kinase_AS"/>
</dbReference>
<dbReference type="GeneID" id="136824268"/>
<dbReference type="OrthoDB" id="5956925at2759"/>
<organism evidence="7 8">
    <name type="scientific">Clytia hemisphaerica</name>
    <dbReference type="NCBI Taxonomy" id="252671"/>
    <lineage>
        <taxon>Eukaryota</taxon>
        <taxon>Metazoa</taxon>
        <taxon>Cnidaria</taxon>
        <taxon>Hydrozoa</taxon>
        <taxon>Hydroidolina</taxon>
        <taxon>Leptothecata</taxon>
        <taxon>Obeliida</taxon>
        <taxon>Clytiidae</taxon>
        <taxon>Clytia</taxon>
    </lineage>
</organism>
<dbReference type="GO" id="GO:0005524">
    <property type="term" value="F:ATP binding"/>
    <property type="evidence" value="ECO:0007669"/>
    <property type="project" value="UniProtKB-UniRule"/>
</dbReference>
<dbReference type="RefSeq" id="XP_066936535.1">
    <property type="nucleotide sequence ID" value="XM_067080434.1"/>
</dbReference>
<dbReference type="GO" id="GO:0005634">
    <property type="term" value="C:nucleus"/>
    <property type="evidence" value="ECO:0007669"/>
    <property type="project" value="TreeGrafter"/>
</dbReference>
<feature type="transmembrane region" description="Helical" evidence="5">
    <location>
        <begin position="201"/>
        <end position="220"/>
    </location>
</feature>
<dbReference type="PROSITE" id="PS50011">
    <property type="entry name" value="PROTEIN_KINASE_DOM"/>
    <property type="match status" value="1"/>
</dbReference>
<evidence type="ECO:0000313" key="7">
    <source>
        <dbReference type="EnsemblMetazoa" id="CLYHEMP016984.1"/>
    </source>
</evidence>
<protein>
    <recommendedName>
        <fullName evidence="6">Protein kinase domain-containing protein</fullName>
    </recommendedName>
</protein>
<keyword evidence="5" id="KW-1133">Transmembrane helix</keyword>
<dbReference type="PROSITE" id="PS00108">
    <property type="entry name" value="PROTEIN_KINASE_ST"/>
    <property type="match status" value="1"/>
</dbReference>
<dbReference type="Proteomes" id="UP000594262">
    <property type="component" value="Unplaced"/>
</dbReference>
<feature type="transmembrane region" description="Helical" evidence="5">
    <location>
        <begin position="471"/>
        <end position="493"/>
    </location>
</feature>
<name>A0A7M5X3R2_9CNID</name>
<dbReference type="SUPFAM" id="SSF56112">
    <property type="entry name" value="Protein kinase-like (PK-like)"/>
    <property type="match status" value="1"/>
</dbReference>
<accession>A0A7M5X3R2</accession>
<reference evidence="7" key="1">
    <citation type="submission" date="2021-01" db="UniProtKB">
        <authorList>
            <consortium name="EnsemblMetazoa"/>
        </authorList>
    </citation>
    <scope>IDENTIFICATION</scope>
</reference>
<dbReference type="InterPro" id="IPR017441">
    <property type="entry name" value="Protein_kinase_ATP_BS"/>
</dbReference>
<evidence type="ECO:0000256" key="3">
    <source>
        <dbReference type="PROSITE-ProRule" id="PRU10141"/>
    </source>
</evidence>
<dbReference type="EnsemblMetazoa" id="CLYHEMT016984.1">
    <property type="protein sequence ID" value="CLYHEMP016984.1"/>
    <property type="gene ID" value="CLYHEMG016984"/>
</dbReference>
<dbReference type="PROSITE" id="PS00107">
    <property type="entry name" value="PROTEIN_KINASE_ATP"/>
    <property type="match status" value="1"/>
</dbReference>
<evidence type="ECO:0000259" key="6">
    <source>
        <dbReference type="PROSITE" id="PS50011"/>
    </source>
</evidence>
<evidence type="ECO:0000256" key="5">
    <source>
        <dbReference type="SAM" id="Phobius"/>
    </source>
</evidence>
<keyword evidence="1 3" id="KW-0547">Nucleotide-binding</keyword>
<evidence type="ECO:0000256" key="1">
    <source>
        <dbReference type="ARBA" id="ARBA00022741"/>
    </source>
</evidence>
<dbReference type="InterPro" id="IPR000719">
    <property type="entry name" value="Prot_kinase_dom"/>
</dbReference>
<evidence type="ECO:0000256" key="4">
    <source>
        <dbReference type="SAM" id="MobiDB-lite"/>
    </source>
</evidence>
<feature type="region of interest" description="Disordered" evidence="4">
    <location>
        <begin position="303"/>
        <end position="322"/>
    </location>
</feature>
<keyword evidence="2 3" id="KW-0067">ATP-binding</keyword>
<dbReference type="GO" id="GO:0004674">
    <property type="term" value="F:protein serine/threonine kinase activity"/>
    <property type="evidence" value="ECO:0007669"/>
    <property type="project" value="TreeGrafter"/>
</dbReference>
<evidence type="ECO:0000256" key="2">
    <source>
        <dbReference type="ARBA" id="ARBA00022840"/>
    </source>
</evidence>
<dbReference type="InterPro" id="IPR011009">
    <property type="entry name" value="Kinase-like_dom_sf"/>
</dbReference>
<keyword evidence="5" id="KW-0812">Transmembrane</keyword>
<dbReference type="AlphaFoldDB" id="A0A7M5X3R2"/>
<dbReference type="PANTHER" id="PTHR44167">
    <property type="entry name" value="OVARIAN-SPECIFIC SERINE/THREONINE-PROTEIN KINASE LOK-RELATED"/>
    <property type="match status" value="1"/>
</dbReference>
<dbReference type="Pfam" id="PF00069">
    <property type="entry name" value="Pkinase"/>
    <property type="match status" value="1"/>
</dbReference>
<evidence type="ECO:0000313" key="8">
    <source>
        <dbReference type="Proteomes" id="UP000594262"/>
    </source>
</evidence>
<dbReference type="Gene3D" id="1.10.510.10">
    <property type="entry name" value="Transferase(Phosphotransferase) domain 1"/>
    <property type="match status" value="1"/>
</dbReference>